<evidence type="ECO:0000256" key="1">
    <source>
        <dbReference type="ARBA" id="ARBA00004459"/>
    </source>
</evidence>
<accession>A0A316EX43</accession>
<gene>
    <name evidence="7" type="ORF">C7419_102791</name>
</gene>
<evidence type="ECO:0000313" key="8">
    <source>
        <dbReference type="Proteomes" id="UP000245754"/>
    </source>
</evidence>
<protein>
    <submittedName>
        <fullName evidence="7">Outer membrane lipoprotein SlyB</fullName>
    </submittedName>
</protein>
<dbReference type="Proteomes" id="UP000245754">
    <property type="component" value="Unassembled WGS sequence"/>
</dbReference>
<organism evidence="7 8">
    <name type="scientific">Cupriavidus plantarum</name>
    <dbReference type="NCBI Taxonomy" id="942865"/>
    <lineage>
        <taxon>Bacteria</taxon>
        <taxon>Pseudomonadati</taxon>
        <taxon>Pseudomonadota</taxon>
        <taxon>Betaproteobacteria</taxon>
        <taxon>Burkholderiales</taxon>
        <taxon>Burkholderiaceae</taxon>
        <taxon>Cupriavidus</taxon>
    </lineage>
</organism>
<comment type="caution">
    <text evidence="7">The sequence shown here is derived from an EMBL/GenBank/DDBJ whole genome shotgun (WGS) entry which is preliminary data.</text>
</comment>
<feature type="domain" description="Glycine zipper 2TM" evidence="6">
    <location>
        <begin position="83"/>
        <end position="123"/>
    </location>
</feature>
<dbReference type="InterPro" id="IPR008816">
    <property type="entry name" value="Gly_zipper_2TM_dom"/>
</dbReference>
<evidence type="ECO:0000256" key="4">
    <source>
        <dbReference type="ARBA" id="ARBA00023139"/>
    </source>
</evidence>
<proteinExistence type="predicted"/>
<evidence type="ECO:0000256" key="2">
    <source>
        <dbReference type="ARBA" id="ARBA00022729"/>
    </source>
</evidence>
<keyword evidence="4" id="KW-0564">Palmitate</keyword>
<evidence type="ECO:0000313" key="7">
    <source>
        <dbReference type="EMBL" id="PWK35513.1"/>
    </source>
</evidence>
<dbReference type="InterPro" id="IPR051407">
    <property type="entry name" value="Bact_OM_lipoprot/Surf_antigen"/>
</dbReference>
<name>A0A316EX43_9BURK</name>
<dbReference type="EMBL" id="QGGT01000002">
    <property type="protein sequence ID" value="PWK35513.1"/>
    <property type="molecule type" value="Genomic_DNA"/>
</dbReference>
<keyword evidence="2" id="KW-0732">Signal</keyword>
<dbReference type="RefSeq" id="WP_258307993.1">
    <property type="nucleotide sequence ID" value="NZ_QGGT01000002.1"/>
</dbReference>
<keyword evidence="3" id="KW-0472">Membrane</keyword>
<evidence type="ECO:0000259" key="6">
    <source>
        <dbReference type="Pfam" id="PF05433"/>
    </source>
</evidence>
<reference evidence="7 8" key="1">
    <citation type="submission" date="2018-05" db="EMBL/GenBank/DDBJ databases">
        <title>Genomic Encyclopedia of Type Strains, Phase IV (KMG-V): Genome sequencing to study the core and pangenomes of soil and plant-associated prokaryotes.</title>
        <authorList>
            <person name="Whitman W."/>
        </authorList>
    </citation>
    <scope>NUCLEOTIDE SEQUENCE [LARGE SCALE GENOMIC DNA]</scope>
    <source>
        <strain evidence="7 8">SLV-132</strain>
    </source>
</reference>
<comment type="subcellular location">
    <subcellularLocation>
        <location evidence="1">Cell outer membrane</location>
        <topology evidence="1">Lipid-anchor</topology>
    </subcellularLocation>
</comment>
<keyword evidence="5 7" id="KW-0449">Lipoprotein</keyword>
<dbReference type="PANTHER" id="PTHR35603">
    <property type="match status" value="1"/>
</dbReference>
<dbReference type="AlphaFoldDB" id="A0A316EX43"/>
<dbReference type="Pfam" id="PF05433">
    <property type="entry name" value="Rick_17kDa_Anti"/>
    <property type="match status" value="1"/>
</dbReference>
<dbReference type="PANTHER" id="PTHR35603:SF1">
    <property type="entry name" value="OUTER MEMBRANE LIPOPROTEIN SLYB"/>
    <property type="match status" value="1"/>
</dbReference>
<sequence length="175" mass="17795">MNTTNVTARTATSTTRRAVRTMTLIGAVVASTFAVTGCASLNPQEPIYSASQVQRADYVQTARVESVRPVLIDNSSQASSLFGTLGGGLLGAVAGSAIGHGHGSLLAGVAGGLGGALAGNAIQSHVERTQGLEITVRTHDGRMQSITQPASAGQFYPGQPVRLISGYDGTTRVAA</sequence>
<dbReference type="GO" id="GO:0009279">
    <property type="term" value="C:cell outer membrane"/>
    <property type="evidence" value="ECO:0007669"/>
    <property type="project" value="UniProtKB-SubCell"/>
</dbReference>
<keyword evidence="8" id="KW-1185">Reference proteome</keyword>
<evidence type="ECO:0000256" key="5">
    <source>
        <dbReference type="ARBA" id="ARBA00023288"/>
    </source>
</evidence>
<evidence type="ECO:0000256" key="3">
    <source>
        <dbReference type="ARBA" id="ARBA00023136"/>
    </source>
</evidence>